<proteinExistence type="predicted"/>
<dbReference type="Proteomes" id="UP000468735">
    <property type="component" value="Unassembled WGS sequence"/>
</dbReference>
<dbReference type="Pfam" id="PF14525">
    <property type="entry name" value="AraC_binding_2"/>
    <property type="match status" value="1"/>
</dbReference>
<organism evidence="2 3">
    <name type="scientific">Actinomadura rudentiformis</name>
    <dbReference type="NCBI Taxonomy" id="359158"/>
    <lineage>
        <taxon>Bacteria</taxon>
        <taxon>Bacillati</taxon>
        <taxon>Actinomycetota</taxon>
        <taxon>Actinomycetes</taxon>
        <taxon>Streptosporangiales</taxon>
        <taxon>Thermomonosporaceae</taxon>
        <taxon>Actinomadura</taxon>
    </lineage>
</organism>
<evidence type="ECO:0000259" key="1">
    <source>
        <dbReference type="Pfam" id="PF14525"/>
    </source>
</evidence>
<accession>A0A6H9YYL6</accession>
<evidence type="ECO:0000313" key="3">
    <source>
        <dbReference type="Proteomes" id="UP000468735"/>
    </source>
</evidence>
<comment type="caution">
    <text evidence="2">The sequence shown here is derived from an EMBL/GenBank/DDBJ whole genome shotgun (WGS) entry which is preliminary data.</text>
</comment>
<evidence type="ECO:0000313" key="2">
    <source>
        <dbReference type="EMBL" id="KAB2350249.1"/>
    </source>
</evidence>
<gene>
    <name evidence="2" type="ORF">F8566_10715</name>
</gene>
<dbReference type="AlphaFoldDB" id="A0A6H9YYL6"/>
<dbReference type="EMBL" id="WBMT01000004">
    <property type="protein sequence ID" value="KAB2350249.1"/>
    <property type="molecule type" value="Genomic_DNA"/>
</dbReference>
<dbReference type="OrthoDB" id="9799345at2"/>
<protein>
    <recommendedName>
        <fullName evidence="1">Transcription regulator HTH AraC- type ligand binding domain-containing protein</fullName>
    </recommendedName>
</protein>
<name>A0A6H9YYL6_9ACTN</name>
<dbReference type="RefSeq" id="WP_151559979.1">
    <property type="nucleotide sequence ID" value="NZ_WBMT01000004.1"/>
</dbReference>
<feature type="domain" description="Transcription regulator HTH AraC- type ligand binding" evidence="1">
    <location>
        <begin position="18"/>
        <end position="101"/>
    </location>
</feature>
<dbReference type="InterPro" id="IPR035418">
    <property type="entry name" value="AraC-bd_2"/>
</dbReference>
<sequence length="104" mass="11522">MDVISTAEVPAGERFAFWREVSSKTGAPFDLRCERQLESRFQAQVGISEFGPVQATLTTTMPHVVHRTHKLIRRADPEAFWLGCMVRGGGTMEQGDQRANLCGG</sequence>
<reference evidence="2 3" key="1">
    <citation type="submission" date="2019-09" db="EMBL/GenBank/DDBJ databases">
        <title>Actinomadura physcomitrii sp. nov., a novel actinomycete isolated from moss [Physcomitrium sphaericum (Ludw) Fuernr].</title>
        <authorList>
            <person name="Zhuang X."/>
            <person name="Liu C."/>
        </authorList>
    </citation>
    <scope>NUCLEOTIDE SEQUENCE [LARGE SCALE GENOMIC DNA]</scope>
    <source>
        <strain evidence="2 3">HMC1</strain>
    </source>
</reference>
<keyword evidence="3" id="KW-1185">Reference proteome</keyword>